<gene>
    <name evidence="2" type="ORF">R3P38DRAFT_3546975</name>
</gene>
<dbReference type="EMBL" id="JAWWNJ010000004">
    <property type="protein sequence ID" value="KAK7057901.1"/>
    <property type="molecule type" value="Genomic_DNA"/>
</dbReference>
<evidence type="ECO:0000313" key="3">
    <source>
        <dbReference type="Proteomes" id="UP001362999"/>
    </source>
</evidence>
<dbReference type="InterPro" id="IPR032675">
    <property type="entry name" value="LRR_dom_sf"/>
</dbReference>
<evidence type="ECO:0000256" key="1">
    <source>
        <dbReference type="SAM" id="MobiDB-lite"/>
    </source>
</evidence>
<dbReference type="Proteomes" id="UP001362999">
    <property type="component" value="Unassembled WGS sequence"/>
</dbReference>
<reference evidence="2 3" key="1">
    <citation type="journal article" date="2024" name="J Genomics">
        <title>Draft genome sequencing and assembly of Favolaschia claudopus CIRM-BRFM 2984 isolated from oak limbs.</title>
        <authorList>
            <person name="Navarro D."/>
            <person name="Drula E."/>
            <person name="Chaduli D."/>
            <person name="Cazenave R."/>
            <person name="Ahrendt S."/>
            <person name="Wang J."/>
            <person name="Lipzen A."/>
            <person name="Daum C."/>
            <person name="Barry K."/>
            <person name="Grigoriev I.V."/>
            <person name="Favel A."/>
            <person name="Rosso M.N."/>
            <person name="Martin F."/>
        </authorList>
    </citation>
    <scope>NUCLEOTIDE SEQUENCE [LARGE SCALE GENOMIC DNA]</scope>
    <source>
        <strain evidence="2 3">CIRM-BRFM 2984</strain>
    </source>
</reference>
<keyword evidence="3" id="KW-1185">Reference proteome</keyword>
<accession>A0AAW0E4A6</accession>
<comment type="caution">
    <text evidence="2">The sequence shown here is derived from an EMBL/GenBank/DDBJ whole genome shotgun (WGS) entry which is preliminary data.</text>
</comment>
<sequence length="720" mass="81169">MSDRLPDEIIAEILSPALKVPDLLFSDTSIESSFATAQVSLTSSALLVCKAWLRVATPFLYHYVVLRSKAQADSLKQTLRDNPDLGRFVKNLRVEGGFGQSMQAVLSKTPNIEHIVLSFHVTGSDSTTGLVKGLPLINPKRLTVIDETEFFLKNSNVLNLVDAVEKSLKKWKRLNQVNLPYTGFLPEAKNSLYTAIWSCPTLRIVTFPRYTGAFLPIFKQMSQNPSLRAIEIRPKSQLKRPRAMWLDRIERSVPLRPPPRPRFKNARLQTLIQWFDDSDETENQMVPAPSSNPSFRPFASTAQPIADKLWSRILFFAMLSLDVHPEDMQPSNLIRRKLNMKRRNVLLVSQTFLRLGTPYAYYFPVIATEEVFESFSSTIAANPELGGHIRHLDLRLAKTRDLLDTTKPQSASVSLHAVLPHLHNLTRLICTPGSRHHIDPSHTISWNDLETLAETVGSTLQEFTGLEITFDTDKVAHSIAIFDKFTALKKLSWKYYFSPDEAVFAPVPHVSISTALPALEQLELRSPEDMFSKFSLPSLHHVTVENERGYGKSSAWGESFLSAHGSKIQYLDIMTTTMDEASVFVLCPNLTTLGWRPGFGQTAYDLGLDILDKGFTHSSLSTLILHKYFFNGRNIAARNENTNKLFAAVDNALRYLPALRKISISWDKWPTTDAEIKKSVCVKWAKTFLERGIETMDEEGTKWVPRLGPSGKGSKKKAKK</sequence>
<dbReference type="AlphaFoldDB" id="A0AAW0E4A6"/>
<feature type="region of interest" description="Disordered" evidence="1">
    <location>
        <begin position="700"/>
        <end position="720"/>
    </location>
</feature>
<proteinExistence type="predicted"/>
<evidence type="ECO:0000313" key="2">
    <source>
        <dbReference type="EMBL" id="KAK7057901.1"/>
    </source>
</evidence>
<dbReference type="Gene3D" id="3.80.10.10">
    <property type="entry name" value="Ribonuclease Inhibitor"/>
    <property type="match status" value="1"/>
</dbReference>
<protein>
    <submittedName>
        <fullName evidence="2">F-box domain-containing protein</fullName>
    </submittedName>
</protein>
<name>A0AAW0E4A6_9AGAR</name>
<organism evidence="2 3">
    <name type="scientific">Favolaschia claudopus</name>
    <dbReference type="NCBI Taxonomy" id="2862362"/>
    <lineage>
        <taxon>Eukaryota</taxon>
        <taxon>Fungi</taxon>
        <taxon>Dikarya</taxon>
        <taxon>Basidiomycota</taxon>
        <taxon>Agaricomycotina</taxon>
        <taxon>Agaricomycetes</taxon>
        <taxon>Agaricomycetidae</taxon>
        <taxon>Agaricales</taxon>
        <taxon>Marasmiineae</taxon>
        <taxon>Mycenaceae</taxon>
        <taxon>Favolaschia</taxon>
    </lineage>
</organism>